<dbReference type="EMBL" id="ML179206">
    <property type="protein sequence ID" value="THU95187.1"/>
    <property type="molecule type" value="Genomic_DNA"/>
</dbReference>
<organism evidence="1 2">
    <name type="scientific">Dendrothele bispora (strain CBS 962.96)</name>
    <dbReference type="NCBI Taxonomy" id="1314807"/>
    <lineage>
        <taxon>Eukaryota</taxon>
        <taxon>Fungi</taxon>
        <taxon>Dikarya</taxon>
        <taxon>Basidiomycota</taxon>
        <taxon>Agaricomycotina</taxon>
        <taxon>Agaricomycetes</taxon>
        <taxon>Agaricomycetidae</taxon>
        <taxon>Agaricales</taxon>
        <taxon>Agaricales incertae sedis</taxon>
        <taxon>Dendrothele</taxon>
    </lineage>
</organism>
<name>A0A4S8LZM3_DENBC</name>
<gene>
    <name evidence="1" type="ORF">K435DRAFT_966576</name>
</gene>
<sequence>MSPLVNIEPLPYQTYPPMCAGLLSGQKKEQCCKPSLNLQVFPNFGSLVETRYVSSIQPFSVPDTPLPLSPNSSPPLTHSSANVVSRDSFANLLFVASTMLENPCKPQKTSHR</sequence>
<evidence type="ECO:0000313" key="2">
    <source>
        <dbReference type="Proteomes" id="UP000297245"/>
    </source>
</evidence>
<accession>A0A4S8LZM3</accession>
<dbReference type="Proteomes" id="UP000297245">
    <property type="component" value="Unassembled WGS sequence"/>
</dbReference>
<protein>
    <submittedName>
        <fullName evidence="1">Uncharacterized protein</fullName>
    </submittedName>
</protein>
<keyword evidence="2" id="KW-1185">Reference proteome</keyword>
<evidence type="ECO:0000313" key="1">
    <source>
        <dbReference type="EMBL" id="THU95187.1"/>
    </source>
</evidence>
<proteinExistence type="predicted"/>
<reference evidence="1 2" key="1">
    <citation type="journal article" date="2019" name="Nat. Ecol. Evol.">
        <title>Megaphylogeny resolves global patterns of mushroom evolution.</title>
        <authorList>
            <person name="Varga T."/>
            <person name="Krizsan K."/>
            <person name="Foldi C."/>
            <person name="Dima B."/>
            <person name="Sanchez-Garcia M."/>
            <person name="Sanchez-Ramirez S."/>
            <person name="Szollosi G.J."/>
            <person name="Szarkandi J.G."/>
            <person name="Papp V."/>
            <person name="Albert L."/>
            <person name="Andreopoulos W."/>
            <person name="Angelini C."/>
            <person name="Antonin V."/>
            <person name="Barry K.W."/>
            <person name="Bougher N.L."/>
            <person name="Buchanan P."/>
            <person name="Buyck B."/>
            <person name="Bense V."/>
            <person name="Catcheside P."/>
            <person name="Chovatia M."/>
            <person name="Cooper J."/>
            <person name="Damon W."/>
            <person name="Desjardin D."/>
            <person name="Finy P."/>
            <person name="Geml J."/>
            <person name="Haridas S."/>
            <person name="Hughes K."/>
            <person name="Justo A."/>
            <person name="Karasinski D."/>
            <person name="Kautmanova I."/>
            <person name="Kiss B."/>
            <person name="Kocsube S."/>
            <person name="Kotiranta H."/>
            <person name="LaButti K.M."/>
            <person name="Lechner B.E."/>
            <person name="Liimatainen K."/>
            <person name="Lipzen A."/>
            <person name="Lukacs Z."/>
            <person name="Mihaltcheva S."/>
            <person name="Morgado L.N."/>
            <person name="Niskanen T."/>
            <person name="Noordeloos M.E."/>
            <person name="Ohm R.A."/>
            <person name="Ortiz-Santana B."/>
            <person name="Ovrebo C."/>
            <person name="Racz N."/>
            <person name="Riley R."/>
            <person name="Savchenko A."/>
            <person name="Shiryaev A."/>
            <person name="Soop K."/>
            <person name="Spirin V."/>
            <person name="Szebenyi C."/>
            <person name="Tomsovsky M."/>
            <person name="Tulloss R.E."/>
            <person name="Uehling J."/>
            <person name="Grigoriev I.V."/>
            <person name="Vagvolgyi C."/>
            <person name="Papp T."/>
            <person name="Martin F.M."/>
            <person name="Miettinen O."/>
            <person name="Hibbett D.S."/>
            <person name="Nagy L.G."/>
        </authorList>
    </citation>
    <scope>NUCLEOTIDE SEQUENCE [LARGE SCALE GENOMIC DNA]</scope>
    <source>
        <strain evidence="1 2">CBS 962.96</strain>
    </source>
</reference>
<dbReference type="AlphaFoldDB" id="A0A4S8LZM3"/>